<organism evidence="1">
    <name type="scientific">Coccolithus braarudii</name>
    <dbReference type="NCBI Taxonomy" id="221442"/>
    <lineage>
        <taxon>Eukaryota</taxon>
        <taxon>Haptista</taxon>
        <taxon>Haptophyta</taxon>
        <taxon>Prymnesiophyceae</taxon>
        <taxon>Coccolithales</taxon>
        <taxon>Coccolithaceae</taxon>
        <taxon>Coccolithus</taxon>
    </lineage>
</organism>
<gene>
    <name evidence="1" type="ORF">CPEL01642_LOCUS2935</name>
</gene>
<evidence type="ECO:0000313" key="1">
    <source>
        <dbReference type="EMBL" id="CAD8599605.1"/>
    </source>
</evidence>
<protein>
    <submittedName>
        <fullName evidence="1">Uncharacterized protein</fullName>
    </submittedName>
</protein>
<reference evidence="1" key="1">
    <citation type="submission" date="2021-01" db="EMBL/GenBank/DDBJ databases">
        <authorList>
            <person name="Corre E."/>
            <person name="Pelletier E."/>
            <person name="Niang G."/>
            <person name="Scheremetjew M."/>
            <person name="Finn R."/>
            <person name="Kale V."/>
            <person name="Holt S."/>
            <person name="Cochrane G."/>
            <person name="Meng A."/>
            <person name="Brown T."/>
            <person name="Cohen L."/>
        </authorList>
    </citation>
    <scope>NUCLEOTIDE SEQUENCE</scope>
    <source>
        <strain evidence="1">PLY182g</strain>
    </source>
</reference>
<proteinExistence type="predicted"/>
<dbReference type="AlphaFoldDB" id="A0A7S0L217"/>
<accession>A0A7S0L217</accession>
<name>A0A7S0L217_9EUKA</name>
<dbReference type="EMBL" id="HBEY01006010">
    <property type="protein sequence ID" value="CAD8599605.1"/>
    <property type="molecule type" value="Transcribed_RNA"/>
</dbReference>
<sequence length="211" mass="23391">MVVGSREKAKELHSGLALQPARKVQRETGVDMARGIRVLRARGIGAHSATDPRGLDALVAEAIGTPDLGESATALEGTARKNAAEGAKRRRGVELEVGGEAKRRRKEAARGSVGFVGAQQGGASADWGFEWREAMFRRLDEAVEGGMRRKHLRKVVLRQYLRHLAQQSEADEARRWWETHPVELKALFQRHLRQAKTDGQLCTRGKMVCRP</sequence>